<organism evidence="8 9">
    <name type="scientific">Streptomyces qinglanensis</name>
    <dbReference type="NCBI Taxonomy" id="943816"/>
    <lineage>
        <taxon>Bacteria</taxon>
        <taxon>Bacillati</taxon>
        <taxon>Actinomycetota</taxon>
        <taxon>Actinomycetes</taxon>
        <taxon>Kitasatosporales</taxon>
        <taxon>Streptomycetaceae</taxon>
        <taxon>Streptomyces</taxon>
    </lineage>
</organism>
<name>A0A1E7KA93_9ACTN</name>
<accession>A0A1E7KA93</accession>
<dbReference type="GO" id="GO:0010181">
    <property type="term" value="F:FMN binding"/>
    <property type="evidence" value="ECO:0007669"/>
    <property type="project" value="UniProtKB-UniRule"/>
</dbReference>
<evidence type="ECO:0000256" key="3">
    <source>
        <dbReference type="ARBA" id="ARBA00023002"/>
    </source>
</evidence>
<feature type="binding site" evidence="6">
    <location>
        <position position="23"/>
    </location>
    <ligand>
        <name>FMN</name>
        <dbReference type="ChEBI" id="CHEBI:58210"/>
    </ligand>
</feature>
<dbReference type="HAMAP" id="MF_01216">
    <property type="entry name" value="Azoreductase_type1"/>
    <property type="match status" value="1"/>
</dbReference>
<dbReference type="AlphaFoldDB" id="A0A1E7KA93"/>
<comment type="function">
    <text evidence="6">Also exhibits azoreductase activity. Catalyzes the reductive cleavage of the azo bond in aromatic azo compounds to the corresponding amines.</text>
</comment>
<evidence type="ECO:0000256" key="4">
    <source>
        <dbReference type="ARBA" id="ARBA00023027"/>
    </source>
</evidence>
<evidence type="ECO:0000313" key="8">
    <source>
        <dbReference type="EMBL" id="OEV00784.1"/>
    </source>
</evidence>
<comment type="catalytic activity">
    <reaction evidence="5">
        <text>N,N-dimethyl-1,4-phenylenediamine + anthranilate + 2 NAD(+) = 2-(4-dimethylaminophenyl)diazenylbenzoate + 2 NADH + 2 H(+)</text>
        <dbReference type="Rhea" id="RHEA:55872"/>
        <dbReference type="ChEBI" id="CHEBI:15378"/>
        <dbReference type="ChEBI" id="CHEBI:15783"/>
        <dbReference type="ChEBI" id="CHEBI:16567"/>
        <dbReference type="ChEBI" id="CHEBI:57540"/>
        <dbReference type="ChEBI" id="CHEBI:57945"/>
        <dbReference type="ChEBI" id="CHEBI:71579"/>
        <dbReference type="EC" id="1.7.1.17"/>
    </reaction>
    <physiologicalReaction direction="right-to-left" evidence="5">
        <dbReference type="Rhea" id="RHEA:55874"/>
    </physiologicalReaction>
</comment>
<dbReference type="EC" id="1.6.5.-" evidence="6"/>
<dbReference type="Gene3D" id="3.40.50.360">
    <property type="match status" value="1"/>
</dbReference>
<gene>
    <name evidence="6" type="primary">azoR</name>
    <name evidence="8" type="ORF">AN217_26635</name>
</gene>
<dbReference type="InterPro" id="IPR023048">
    <property type="entry name" value="NADH:quinone_OxRdtase_FMN_depd"/>
</dbReference>
<keyword evidence="2 6" id="KW-0288">FMN</keyword>
<dbReference type="Pfam" id="PF02525">
    <property type="entry name" value="Flavodoxin_2"/>
    <property type="match status" value="1"/>
</dbReference>
<dbReference type="EMBL" id="LJGV01000022">
    <property type="protein sequence ID" value="OEV00784.1"/>
    <property type="molecule type" value="Genomic_DNA"/>
</dbReference>
<comment type="caution">
    <text evidence="6">Lacks conserved residue(s) required for the propagation of feature annotation.</text>
</comment>
<keyword evidence="3 6" id="KW-0560">Oxidoreductase</keyword>
<evidence type="ECO:0000256" key="2">
    <source>
        <dbReference type="ARBA" id="ARBA00022643"/>
    </source>
</evidence>
<reference evidence="8 9" key="1">
    <citation type="journal article" date="2016" name="Front. Microbiol.">
        <title>Comparative Genomics Analysis of Streptomyces Species Reveals Their Adaptation to the Marine Environment and Their Diversity at the Genomic Level.</title>
        <authorList>
            <person name="Tian X."/>
            <person name="Zhang Z."/>
            <person name="Yang T."/>
            <person name="Chen M."/>
            <person name="Li J."/>
            <person name="Chen F."/>
            <person name="Yang J."/>
            <person name="Li W."/>
            <person name="Zhang B."/>
            <person name="Zhang Z."/>
            <person name="Wu J."/>
            <person name="Zhang C."/>
            <person name="Long L."/>
            <person name="Xiao J."/>
        </authorList>
    </citation>
    <scope>NUCLEOTIDE SEQUENCE [LARGE SCALE GENOMIC DNA]</scope>
    <source>
        <strain evidence="8 9">SCSIO M10379</strain>
    </source>
</reference>
<evidence type="ECO:0000256" key="6">
    <source>
        <dbReference type="HAMAP-Rule" id="MF_01216"/>
    </source>
</evidence>
<comment type="similarity">
    <text evidence="6">Belongs to the azoreductase type 1 family.</text>
</comment>
<comment type="catalytic activity">
    <reaction evidence="6">
        <text>2 a quinone + NADH + H(+) = 2 a 1,4-benzosemiquinone + NAD(+)</text>
        <dbReference type="Rhea" id="RHEA:65952"/>
        <dbReference type="ChEBI" id="CHEBI:15378"/>
        <dbReference type="ChEBI" id="CHEBI:57540"/>
        <dbReference type="ChEBI" id="CHEBI:57945"/>
        <dbReference type="ChEBI" id="CHEBI:132124"/>
        <dbReference type="ChEBI" id="CHEBI:134225"/>
    </reaction>
</comment>
<comment type="caution">
    <text evidence="8">The sequence shown here is derived from an EMBL/GenBank/DDBJ whole genome shotgun (WGS) entry which is preliminary data.</text>
</comment>
<evidence type="ECO:0000313" key="9">
    <source>
        <dbReference type="Proteomes" id="UP000175829"/>
    </source>
</evidence>
<dbReference type="PANTHER" id="PTHR43741:SF4">
    <property type="entry name" value="FMN-DEPENDENT NADH:QUINONE OXIDOREDUCTASE"/>
    <property type="match status" value="1"/>
</dbReference>
<dbReference type="PATRIC" id="fig|943816.4.peg.4926"/>
<dbReference type="Proteomes" id="UP000175829">
    <property type="component" value="Unassembled WGS sequence"/>
</dbReference>
<dbReference type="SUPFAM" id="SSF52218">
    <property type="entry name" value="Flavoproteins"/>
    <property type="match status" value="1"/>
</dbReference>
<evidence type="ECO:0000256" key="5">
    <source>
        <dbReference type="ARBA" id="ARBA00048542"/>
    </source>
</evidence>
<comment type="cofactor">
    <cofactor evidence="6">
        <name>FMN</name>
        <dbReference type="ChEBI" id="CHEBI:58210"/>
    </cofactor>
    <text evidence="6">Binds 1 FMN per subunit.</text>
</comment>
<evidence type="ECO:0000256" key="1">
    <source>
        <dbReference type="ARBA" id="ARBA00022630"/>
    </source>
</evidence>
<dbReference type="InterPro" id="IPR003680">
    <property type="entry name" value="Flavodoxin_fold"/>
</dbReference>
<dbReference type="PANTHER" id="PTHR43741">
    <property type="entry name" value="FMN-DEPENDENT NADH-AZOREDUCTASE 1"/>
    <property type="match status" value="1"/>
</dbReference>
<sequence length="230" mass="25062">MSTTATPPATPSAPQTLLHLDASARRRSFSREVGDAVADAWRSSHPDGTYLHRDLALTPVPQIGEAWTELCDYVLEHQITDIARYREAVRTPAQAEAWAIVEPLLGELVAADVVLIAAPMYNFSVPASLKAWIDQVTFPKMSLAGRRFVVAYARGGAYGPGTPRRPYDHQERYLRDFFPGHFAVPEEDMTFLGTELVNALVDPALAARREAHDASRAAALAAARTVGAAL</sequence>
<dbReference type="EC" id="1.7.1.17" evidence="6"/>
<dbReference type="InterPro" id="IPR050104">
    <property type="entry name" value="FMN-dep_NADH:Q_OxRdtase_AzoR1"/>
</dbReference>
<dbReference type="RefSeq" id="WP_069993037.1">
    <property type="nucleotide sequence ID" value="NZ_LJGV01000022.1"/>
</dbReference>
<dbReference type="InterPro" id="IPR029039">
    <property type="entry name" value="Flavoprotein-like_sf"/>
</dbReference>
<comment type="function">
    <text evidence="6">Quinone reductase that provides resistance to thiol-specific stress caused by electrophilic quinones.</text>
</comment>
<dbReference type="GO" id="GO:0016652">
    <property type="term" value="F:oxidoreductase activity, acting on NAD(P)H as acceptor"/>
    <property type="evidence" value="ECO:0007669"/>
    <property type="project" value="UniProtKB-UniRule"/>
</dbReference>
<evidence type="ECO:0000259" key="7">
    <source>
        <dbReference type="Pfam" id="PF02525"/>
    </source>
</evidence>
<dbReference type="GO" id="GO:0016655">
    <property type="term" value="F:oxidoreductase activity, acting on NAD(P)H, quinone or similar compound as acceptor"/>
    <property type="evidence" value="ECO:0007669"/>
    <property type="project" value="InterPro"/>
</dbReference>
<feature type="domain" description="Flavodoxin-like fold" evidence="7">
    <location>
        <begin position="16"/>
        <end position="178"/>
    </location>
</feature>
<comment type="subunit">
    <text evidence="6">Homodimer.</text>
</comment>
<dbReference type="GO" id="GO:0009055">
    <property type="term" value="F:electron transfer activity"/>
    <property type="evidence" value="ECO:0007669"/>
    <property type="project" value="UniProtKB-UniRule"/>
</dbReference>
<protein>
    <recommendedName>
        <fullName evidence="6">FMN dependent NADH:quinone oxidoreductase</fullName>
        <ecNumber evidence="6">1.6.5.-</ecNumber>
    </recommendedName>
    <alternativeName>
        <fullName evidence="6">Azo-dye reductase</fullName>
    </alternativeName>
    <alternativeName>
        <fullName evidence="6">FMN-dependent NADH-azo compound oxidoreductase</fullName>
    </alternativeName>
    <alternativeName>
        <fullName evidence="6">FMN-dependent NADH-azoreductase</fullName>
        <ecNumber evidence="6">1.7.1.17</ecNumber>
    </alternativeName>
</protein>
<feature type="binding site" evidence="6">
    <location>
        <begin position="120"/>
        <end position="123"/>
    </location>
    <ligand>
        <name>FMN</name>
        <dbReference type="ChEBI" id="CHEBI:58210"/>
    </ligand>
</feature>
<feature type="binding site" evidence="6">
    <location>
        <begin position="28"/>
        <end position="30"/>
    </location>
    <ligand>
        <name>FMN</name>
        <dbReference type="ChEBI" id="CHEBI:58210"/>
    </ligand>
</feature>
<keyword evidence="1 6" id="KW-0285">Flavoprotein</keyword>
<keyword evidence="4 6" id="KW-0520">NAD</keyword>
<proteinExistence type="inferred from homology"/>